<name>A0AC34FC39_9BILA</name>
<evidence type="ECO:0000313" key="2">
    <source>
        <dbReference type="WBParaSite" id="ES5_v2.g14678.t1"/>
    </source>
</evidence>
<accession>A0AC34FC39</accession>
<dbReference type="WBParaSite" id="ES5_v2.g14678.t1">
    <property type="protein sequence ID" value="ES5_v2.g14678.t1"/>
    <property type="gene ID" value="ES5_v2.g14678"/>
</dbReference>
<protein>
    <submittedName>
        <fullName evidence="2">Uncharacterized protein</fullName>
    </submittedName>
</protein>
<proteinExistence type="predicted"/>
<organism evidence="1 2">
    <name type="scientific">Panagrolaimus sp. ES5</name>
    <dbReference type="NCBI Taxonomy" id="591445"/>
    <lineage>
        <taxon>Eukaryota</taxon>
        <taxon>Metazoa</taxon>
        <taxon>Ecdysozoa</taxon>
        <taxon>Nematoda</taxon>
        <taxon>Chromadorea</taxon>
        <taxon>Rhabditida</taxon>
        <taxon>Tylenchina</taxon>
        <taxon>Panagrolaimomorpha</taxon>
        <taxon>Panagrolaimoidea</taxon>
        <taxon>Panagrolaimidae</taxon>
        <taxon>Panagrolaimus</taxon>
    </lineage>
</organism>
<evidence type="ECO:0000313" key="1">
    <source>
        <dbReference type="Proteomes" id="UP000887579"/>
    </source>
</evidence>
<sequence length="834" mass="95158">MADGNRPKFSYLKKGIGQARILQRNVILNPPPPDISSSSSKTQTSTQSLPLIENLSPITKEPVTNIRPTTAETGDSGVRDVNLHVSPTFDSASVRTTVTTYHRESPPKVPAQDDQANPTNEPIHPANAQNFQIVSQNVPEKQNDENIFLRPDTSTPSHTKSFTSLDRIKTPPIQPQINANESDEQFSNFSAEIVASSRSKDSASVGTSRIHEFAHNDSVATLRANIDSNSRLHGATAGTSHSHQNRPYPTTHSQNDDQETPLNSRSRPPLFKSCSYGSLPYSTQRPYIDQTARRLGIHPIPNYILRPHPKALQVQTPDAVNGLGTPQASSTKNNSFFKTPLLPKSFVNKEEGKIVESLAEQLRALIICFDAGMDGRLNQINQLKYIYAEKAKALKRKEQEMNKKFEAEEKKIIAAKAKLKLESDKMKESDGILKKTESELKEVKSRFVDTSRNLADIRQAKNQVEQKLKKVEEELQKEKEKAQQWKSLNEKLSNELSLERRMKEFIAKQSGNKASTTGPPQKEQTRQPFRLLQTQRQIRFGMQQNIPETNFPFPPQQQQQEPSQRKLTNTSTSSVESGSRHIQWNLPNAENHNLSNNENFTSLRTHIPSDSQLLHKIDDQSFIEEQYRRFGFYRIMKECQCEIIRYDNNDLRYCCLKDVNVNVSYVDENGQITITLPNGYIINTFPSMQLEIHRTETNEKSIVAPDGRRCEYFNFPNGAEHFVDVFVSKDEGQRQYPDGRVEVLENMNTKRNDTDFVQLIENALLFCCPGFFVNRHLDKDFGGGVTVRVLTEDPQKIWKITICPEHRVFYVKHYNGNTNRRCFYTERRCDHLRN</sequence>
<reference evidence="2" key="1">
    <citation type="submission" date="2022-11" db="UniProtKB">
        <authorList>
            <consortium name="WormBaseParasite"/>
        </authorList>
    </citation>
    <scope>IDENTIFICATION</scope>
</reference>
<dbReference type="Proteomes" id="UP000887579">
    <property type="component" value="Unplaced"/>
</dbReference>